<dbReference type="OrthoDB" id="9781411at2"/>
<feature type="transmembrane region" description="Helical" evidence="8">
    <location>
        <begin position="512"/>
        <end position="537"/>
    </location>
</feature>
<evidence type="ECO:0000256" key="5">
    <source>
        <dbReference type="ARBA" id="ARBA00022692"/>
    </source>
</evidence>
<keyword evidence="3" id="KW-0813">Transport</keyword>
<dbReference type="RefSeq" id="WP_075081332.1">
    <property type="nucleotide sequence ID" value="NZ_BDCO01000003.1"/>
</dbReference>
<evidence type="ECO:0000256" key="1">
    <source>
        <dbReference type="ARBA" id="ARBA00004141"/>
    </source>
</evidence>
<keyword evidence="4" id="KW-0630">Potassium</keyword>
<dbReference type="GO" id="GO:1902600">
    <property type="term" value="P:proton transmembrane transport"/>
    <property type="evidence" value="ECO:0007669"/>
    <property type="project" value="InterPro"/>
</dbReference>
<sequence length="682" mass="73093">MHDTLLQDLAIVMIAAALATVLFRQFRQPVVLGYILAGVLVGPHTPPFALIADEHRIETLAELGVIFLMFALGLEFSFRKLQKVGATAVIGATMEILLMILVGYELGRVFGWSQMDSIFLGAILSISSTTIIIKALEGLGKKNDHFASLIIGILIVEDILAIVMIALLSGFARTGEVSAPEIGMTILSLGSFLGILLVLGLIIVPRLLNYVAKFKSDEMMLVTVIGLCFGVALITVKLGYSVALGAFLIGAIIAESRHIYRIETLMLPVRDLFSAVFFVSIGLMIDPTLILKYAWPILIISMVVIMGKVIACSLGTFVAGNDARTSLRVGMSLAQIGEFSFIIAALGLSLRVTSDFIYPIAVAVSSITTLTTPYLIQASDGLVGWFDRIAPKPLVKGMEAYSLWVGSLTARSGRNMERKILTKLGMQIGINLLMVTGIFIAAAFLYRTVVSQWDHFPGGVDGAKAACWLAAMLISFPLLIAVWRKLEVVAMLISEISVNTAKAGASAAGIQAIITGVITTAATIGLILLILLLSSAVLPSRNLLLLALIVAAITGFFLYRGSVRLYSRAQSALHDTFAEEAEPLPLSPHHAPALPSMLRNAKLETVALPGGSPWEGKQIRELQIRSLTGASIVGIDRAGDSIINPPPDEELTAKDEILLIGRPEQLEAARQLLSSLEEKSAA</sequence>
<feature type="transmembrane region" description="Helical" evidence="8">
    <location>
        <begin position="465"/>
        <end position="483"/>
    </location>
</feature>
<feature type="transmembrane region" description="Helical" evidence="8">
    <location>
        <begin position="148"/>
        <end position="172"/>
    </location>
</feature>
<feature type="transmembrane region" description="Helical" evidence="8">
    <location>
        <begin position="86"/>
        <end position="106"/>
    </location>
</feature>
<dbReference type="InterPro" id="IPR006037">
    <property type="entry name" value="RCK_C"/>
</dbReference>
<dbReference type="STRING" id="690879.TSACC_3604"/>
<keyword evidence="6 8" id="KW-1133">Transmembrane helix</keyword>
<keyword evidence="4" id="KW-0633">Potassium transport</keyword>
<evidence type="ECO:0000259" key="9">
    <source>
        <dbReference type="PROSITE" id="PS51202"/>
    </source>
</evidence>
<dbReference type="EMBL" id="BDCO01000003">
    <property type="protein sequence ID" value="GAT35533.1"/>
    <property type="molecule type" value="Genomic_DNA"/>
</dbReference>
<feature type="transmembrane region" description="Helical" evidence="8">
    <location>
        <begin position="30"/>
        <end position="51"/>
    </location>
</feature>
<keyword evidence="5 8" id="KW-0812">Transmembrane</keyword>
<dbReference type="PANTHER" id="PTHR42751">
    <property type="entry name" value="SODIUM/HYDROGEN EXCHANGER FAMILY/TRKA DOMAIN PROTEIN"/>
    <property type="match status" value="1"/>
</dbReference>
<dbReference type="AlphaFoldDB" id="A0A146GEJ5"/>
<dbReference type="InterPro" id="IPR006153">
    <property type="entry name" value="Cation/H_exchanger_TM"/>
</dbReference>
<organism evidence="10 11">
    <name type="scientific">Terrimicrobium sacchariphilum</name>
    <dbReference type="NCBI Taxonomy" id="690879"/>
    <lineage>
        <taxon>Bacteria</taxon>
        <taxon>Pseudomonadati</taxon>
        <taxon>Verrucomicrobiota</taxon>
        <taxon>Terrimicrobiia</taxon>
        <taxon>Terrimicrobiales</taxon>
        <taxon>Terrimicrobiaceae</taxon>
        <taxon>Terrimicrobium</taxon>
    </lineage>
</organism>
<comment type="subcellular location">
    <subcellularLocation>
        <location evidence="1">Membrane</location>
        <topology evidence="1">Multi-pass membrane protein</topology>
    </subcellularLocation>
</comment>
<feature type="transmembrane region" description="Helical" evidence="8">
    <location>
        <begin position="219"/>
        <end position="236"/>
    </location>
</feature>
<dbReference type="InterPro" id="IPR038770">
    <property type="entry name" value="Na+/solute_symporter_sf"/>
</dbReference>
<dbReference type="GO" id="GO:0016020">
    <property type="term" value="C:membrane"/>
    <property type="evidence" value="ECO:0007669"/>
    <property type="project" value="UniProtKB-SubCell"/>
</dbReference>
<feature type="transmembrane region" description="Helical" evidence="8">
    <location>
        <begin position="543"/>
        <end position="559"/>
    </location>
</feature>
<feature type="domain" description="RCK C-terminal" evidence="9">
    <location>
        <begin position="591"/>
        <end position="675"/>
    </location>
</feature>
<dbReference type="Pfam" id="PF00999">
    <property type="entry name" value="Na_H_Exchanger"/>
    <property type="match status" value="1"/>
</dbReference>
<dbReference type="InterPro" id="IPR036721">
    <property type="entry name" value="RCK_C_sf"/>
</dbReference>
<dbReference type="InParanoid" id="A0A146GEJ5"/>
<evidence type="ECO:0000313" key="10">
    <source>
        <dbReference type="EMBL" id="GAT35533.1"/>
    </source>
</evidence>
<feature type="transmembrane region" description="Helical" evidence="8">
    <location>
        <begin position="6"/>
        <end position="23"/>
    </location>
</feature>
<feature type="transmembrane region" description="Helical" evidence="8">
    <location>
        <begin position="118"/>
        <end position="136"/>
    </location>
</feature>
<accession>A0A146GEJ5</accession>
<dbReference type="GO" id="GO:0006813">
    <property type="term" value="P:potassium ion transport"/>
    <property type="evidence" value="ECO:0007669"/>
    <property type="project" value="UniProtKB-KW"/>
</dbReference>
<evidence type="ECO:0000256" key="7">
    <source>
        <dbReference type="ARBA" id="ARBA00023136"/>
    </source>
</evidence>
<keyword evidence="11" id="KW-1185">Reference proteome</keyword>
<evidence type="ECO:0000256" key="4">
    <source>
        <dbReference type="ARBA" id="ARBA00022538"/>
    </source>
</evidence>
<feature type="transmembrane region" description="Helical" evidence="8">
    <location>
        <begin position="424"/>
        <end position="445"/>
    </location>
</feature>
<dbReference type="Gene3D" id="1.20.1530.20">
    <property type="match status" value="1"/>
</dbReference>
<reference evidence="11" key="1">
    <citation type="journal article" date="2017" name="Genome Announc.">
        <title>Draft Genome Sequence of Terrimicrobium sacchariphilum NM-5T, a Facultative Anaerobic Soil Bacterium of the Class Spartobacteria.</title>
        <authorList>
            <person name="Qiu Y.L."/>
            <person name="Tourlousse D.M."/>
            <person name="Matsuura N."/>
            <person name="Ohashi A."/>
            <person name="Sekiguchi Y."/>
        </authorList>
    </citation>
    <scope>NUCLEOTIDE SEQUENCE [LARGE SCALE GENOMIC DNA]</scope>
    <source>
        <strain evidence="11">NM-5</strain>
    </source>
</reference>
<comment type="caution">
    <text evidence="10">The sequence shown here is derived from an EMBL/GenBank/DDBJ whole genome shotgun (WGS) entry which is preliminary data.</text>
</comment>
<evidence type="ECO:0000256" key="6">
    <source>
        <dbReference type="ARBA" id="ARBA00022989"/>
    </source>
</evidence>
<feature type="transmembrane region" description="Helical" evidence="8">
    <location>
        <begin position="297"/>
        <end position="319"/>
    </location>
</feature>
<evidence type="ECO:0000256" key="8">
    <source>
        <dbReference type="SAM" id="Phobius"/>
    </source>
</evidence>
<keyword evidence="4" id="KW-0406">Ion transport</keyword>
<evidence type="ECO:0000313" key="11">
    <source>
        <dbReference type="Proteomes" id="UP000076023"/>
    </source>
</evidence>
<gene>
    <name evidence="10" type="ORF">TSACC_3604</name>
</gene>
<dbReference type="Pfam" id="PF02080">
    <property type="entry name" value="TrkA_C"/>
    <property type="match status" value="1"/>
</dbReference>
<dbReference type="PANTHER" id="PTHR42751:SF3">
    <property type="entry name" value="SODIUM_GLUTAMATE SYMPORTER"/>
    <property type="match status" value="1"/>
</dbReference>
<evidence type="ECO:0000256" key="2">
    <source>
        <dbReference type="ARBA" id="ARBA00005551"/>
    </source>
</evidence>
<dbReference type="SUPFAM" id="SSF116726">
    <property type="entry name" value="TrkA C-terminal domain-like"/>
    <property type="match status" value="1"/>
</dbReference>
<protein>
    <submittedName>
        <fullName evidence="10">Monovalent cation:H+ antiporter-2, CPA2 family</fullName>
    </submittedName>
</protein>
<feature type="transmembrane region" description="Helical" evidence="8">
    <location>
        <begin position="57"/>
        <end position="74"/>
    </location>
</feature>
<proteinExistence type="inferred from homology"/>
<comment type="similarity">
    <text evidence="2">Belongs to the monovalent cation:proton antiporter 2 (CPA2) transporter (TC 2.A.37) family.</text>
</comment>
<feature type="transmembrane region" description="Helical" evidence="8">
    <location>
        <begin position="272"/>
        <end position="291"/>
    </location>
</feature>
<feature type="transmembrane region" description="Helical" evidence="8">
    <location>
        <begin position="331"/>
        <end position="350"/>
    </location>
</feature>
<keyword evidence="7 8" id="KW-0472">Membrane</keyword>
<dbReference type="Proteomes" id="UP000076023">
    <property type="component" value="Unassembled WGS sequence"/>
</dbReference>
<feature type="transmembrane region" description="Helical" evidence="8">
    <location>
        <begin position="184"/>
        <end position="207"/>
    </location>
</feature>
<name>A0A146GEJ5_TERSA</name>
<dbReference type="PROSITE" id="PS51202">
    <property type="entry name" value="RCK_C"/>
    <property type="match status" value="1"/>
</dbReference>
<dbReference type="Gene3D" id="3.30.70.1450">
    <property type="entry name" value="Regulator of K+ conductance, C-terminal domain"/>
    <property type="match status" value="1"/>
</dbReference>
<evidence type="ECO:0000256" key="3">
    <source>
        <dbReference type="ARBA" id="ARBA00022448"/>
    </source>
</evidence>
<dbReference type="GO" id="GO:0008324">
    <property type="term" value="F:monoatomic cation transmembrane transporter activity"/>
    <property type="evidence" value="ECO:0007669"/>
    <property type="project" value="InterPro"/>
</dbReference>
<dbReference type="GO" id="GO:0015297">
    <property type="term" value="F:antiporter activity"/>
    <property type="evidence" value="ECO:0007669"/>
    <property type="project" value="InterPro"/>
</dbReference>